<proteinExistence type="predicted"/>
<organism evidence="1 2">
    <name type="scientific">Candidatus Methanogaster sp</name>
    <dbReference type="NCBI Taxonomy" id="3386292"/>
    <lineage>
        <taxon>Archaea</taxon>
        <taxon>Methanobacteriati</taxon>
        <taxon>Methanobacteriota</taxon>
        <taxon>Stenosarchaea group</taxon>
        <taxon>Methanomicrobia</taxon>
        <taxon>Methanosarcinales</taxon>
        <taxon>ANME-2 cluster</taxon>
        <taxon>Candidatus Methanogasteraceae</taxon>
        <taxon>Candidatus Methanogaster</taxon>
    </lineage>
</organism>
<protein>
    <submittedName>
        <fullName evidence="1">Uncharacterized protein</fullName>
    </submittedName>
</protein>
<dbReference type="Proteomes" id="UP000248329">
    <property type="component" value="Unassembled WGS sequence"/>
</dbReference>
<gene>
    <name evidence="1" type="ORF">C4B59_03845</name>
</gene>
<sequence>MVWLKAIINYHYNHISLSRLKSFWNKMIRLSLENWTVPKFPEGIFKLNAWKQTEITITNTGSMHAKKIKIEPVGDIEFTRYEIPTQLDRTKTERIPIHMKPTVMGDVPIDITIAFKDALDREYASSKDLCVGM</sequence>
<comment type="caution">
    <text evidence="1">The sequence shown here is derived from an EMBL/GenBank/DDBJ whole genome shotgun (WGS) entry which is preliminary data.</text>
</comment>
<dbReference type="EMBL" id="PQXF01000005">
    <property type="protein sequence ID" value="PXF61381.1"/>
    <property type="molecule type" value="Genomic_DNA"/>
</dbReference>
<name>A0AC61L4A4_9EURY</name>
<evidence type="ECO:0000313" key="2">
    <source>
        <dbReference type="Proteomes" id="UP000248329"/>
    </source>
</evidence>
<reference evidence="1" key="1">
    <citation type="submission" date="2018-01" db="EMBL/GenBank/DDBJ databases">
        <authorList>
            <person name="Krukenberg V."/>
        </authorList>
    </citation>
    <scope>NUCLEOTIDE SEQUENCE</scope>
    <source>
        <strain evidence="1">E20ANME2</strain>
    </source>
</reference>
<accession>A0AC61L4A4</accession>
<evidence type="ECO:0000313" key="1">
    <source>
        <dbReference type="EMBL" id="PXF61381.1"/>
    </source>
</evidence>